<dbReference type="EMBL" id="CM042882">
    <property type="protein sequence ID" value="KAI4381462.1"/>
    <property type="molecule type" value="Genomic_DNA"/>
</dbReference>
<sequence>MTTTTTMTTFMSTKLSRAQPPRLDSASSSHRNPSSPCQRLRLGNVAVAARLQVRAQVRANRDDQSKLAGLPKSALSIPVGALVMAMVEQPALAVTGVNYEEELSWVITQIAIVAFWYFFIMPPIIMNWLRVRWYRRKLLEMYLQFMFVFMFFPGMLLWAPFLNMRKFPRDPSLKYPWSEPEDPSQVKNGYLKYPFAQPEDYD</sequence>
<comment type="caution">
    <text evidence="1">The sequence shown here is derived from an EMBL/GenBank/DDBJ whole genome shotgun (WGS) entry which is preliminary data.</text>
</comment>
<gene>
    <name evidence="1" type="ORF">MLD38_007531</name>
</gene>
<evidence type="ECO:0000313" key="2">
    <source>
        <dbReference type="Proteomes" id="UP001057402"/>
    </source>
</evidence>
<protein>
    <submittedName>
        <fullName evidence="1">Uncharacterized protein</fullName>
    </submittedName>
</protein>
<organism evidence="1 2">
    <name type="scientific">Melastoma candidum</name>
    <dbReference type="NCBI Taxonomy" id="119954"/>
    <lineage>
        <taxon>Eukaryota</taxon>
        <taxon>Viridiplantae</taxon>
        <taxon>Streptophyta</taxon>
        <taxon>Embryophyta</taxon>
        <taxon>Tracheophyta</taxon>
        <taxon>Spermatophyta</taxon>
        <taxon>Magnoliopsida</taxon>
        <taxon>eudicotyledons</taxon>
        <taxon>Gunneridae</taxon>
        <taxon>Pentapetalae</taxon>
        <taxon>rosids</taxon>
        <taxon>malvids</taxon>
        <taxon>Myrtales</taxon>
        <taxon>Melastomataceae</taxon>
        <taxon>Melastomatoideae</taxon>
        <taxon>Melastomateae</taxon>
        <taxon>Melastoma</taxon>
    </lineage>
</organism>
<name>A0ACB9RR46_9MYRT</name>
<accession>A0ACB9RR46</accession>
<reference evidence="2" key="1">
    <citation type="journal article" date="2023" name="Front. Plant Sci.">
        <title>Chromosomal-level genome assembly of Melastoma candidum provides insights into trichome evolution.</title>
        <authorList>
            <person name="Zhong Y."/>
            <person name="Wu W."/>
            <person name="Sun C."/>
            <person name="Zou P."/>
            <person name="Liu Y."/>
            <person name="Dai S."/>
            <person name="Zhou R."/>
        </authorList>
    </citation>
    <scope>NUCLEOTIDE SEQUENCE [LARGE SCALE GENOMIC DNA]</scope>
</reference>
<evidence type="ECO:0000313" key="1">
    <source>
        <dbReference type="EMBL" id="KAI4381462.1"/>
    </source>
</evidence>
<dbReference type="Proteomes" id="UP001057402">
    <property type="component" value="Chromosome 3"/>
</dbReference>
<proteinExistence type="predicted"/>
<keyword evidence="2" id="KW-1185">Reference proteome</keyword>